<dbReference type="Gene3D" id="3.40.630.10">
    <property type="entry name" value="Zn peptidases"/>
    <property type="match status" value="1"/>
</dbReference>
<dbReference type="Pfam" id="PF18027">
    <property type="entry name" value="Pepdidase_M14_N"/>
    <property type="match status" value="1"/>
</dbReference>
<dbReference type="PANTHER" id="PTHR12756:SF11">
    <property type="entry name" value="CYTOSOLIC CARBOXYPEPTIDASE 1"/>
    <property type="match status" value="1"/>
</dbReference>
<evidence type="ECO:0000256" key="1">
    <source>
        <dbReference type="ARBA" id="ARBA00001947"/>
    </source>
</evidence>
<evidence type="ECO:0000259" key="3">
    <source>
        <dbReference type="PROSITE" id="PS52035"/>
    </source>
</evidence>
<dbReference type="SUPFAM" id="SSF53187">
    <property type="entry name" value="Zn-dependent exopeptidases"/>
    <property type="match status" value="1"/>
</dbReference>
<dbReference type="InterPro" id="IPR000834">
    <property type="entry name" value="Peptidase_M14"/>
</dbReference>
<gene>
    <name evidence="4" type="ORF">GGR39_002186</name>
</gene>
<feature type="domain" description="Peptidase M14" evidence="3">
    <location>
        <begin position="116"/>
        <end position="377"/>
    </location>
</feature>
<comment type="cofactor">
    <cofactor evidence="1">
        <name>Zn(2+)</name>
        <dbReference type="ChEBI" id="CHEBI:29105"/>
    </cofactor>
</comment>
<dbReference type="EMBL" id="JACIDY010000005">
    <property type="protein sequence ID" value="MBB3940529.1"/>
    <property type="molecule type" value="Genomic_DNA"/>
</dbReference>
<dbReference type="PROSITE" id="PS52035">
    <property type="entry name" value="PEPTIDASE_M14"/>
    <property type="match status" value="1"/>
</dbReference>
<sequence>MSDIAITSAFDSGNIEVRSIFGDEALLKIRPDQDSSFLQWFHFRVSGARGRALTLQITGLNGSAYPMGWPGYRARVSEDRRFWGLADCAWDESLEGGTLTIRYTPTSDVAWFAYFAPYSMERHHDLVSRIASAPGVSYRALGQTLDGRSLDCLEVGDGPLQVWLYARQHPGESMAEWWMEGALELLADPANSVARELRRRCRVHLVPNANPDGSARGHLRTNAAGVNLNREWQDPSAERSPEVLALRTAMDETGVDFAMDVHGDEAIPAVFMAGFDGIPSLRPEQAEGYRRFIAILERRTPDFQTQRGYPVAPPGKSNLTMSTNQLAERFSGRGCVAMTLEMPFKDHDDAPDPRQAWSPERSAQLGRDCMAALLEWLEGRDSVGHVADYP</sequence>
<dbReference type="AlphaFoldDB" id="A0A7W6FYJ6"/>
<dbReference type="InterPro" id="IPR050821">
    <property type="entry name" value="Cytosolic_carboxypeptidase"/>
</dbReference>
<dbReference type="RefSeq" id="WP_183617146.1">
    <property type="nucleotide sequence ID" value="NZ_JACIDY010000005.1"/>
</dbReference>
<keyword evidence="5" id="KW-1185">Reference proteome</keyword>
<dbReference type="PANTHER" id="PTHR12756">
    <property type="entry name" value="CYTOSOLIC CARBOXYPEPTIDASE"/>
    <property type="match status" value="1"/>
</dbReference>
<accession>A0A7W6FYJ6</accession>
<dbReference type="Proteomes" id="UP000561459">
    <property type="component" value="Unassembled WGS sequence"/>
</dbReference>
<dbReference type="InterPro" id="IPR040626">
    <property type="entry name" value="Pepdidase_M14_N"/>
</dbReference>
<evidence type="ECO:0000313" key="4">
    <source>
        <dbReference type="EMBL" id="MBB3940529.1"/>
    </source>
</evidence>
<reference evidence="4 5" key="1">
    <citation type="submission" date="2020-08" db="EMBL/GenBank/DDBJ databases">
        <title>Genomic Encyclopedia of Type Strains, Phase IV (KMG-IV): sequencing the most valuable type-strain genomes for metagenomic binning, comparative biology and taxonomic classification.</title>
        <authorList>
            <person name="Goeker M."/>
        </authorList>
    </citation>
    <scope>NUCLEOTIDE SEQUENCE [LARGE SCALE GENOMIC DNA]</scope>
    <source>
        <strain evidence="4 5">DSM 27568</strain>
    </source>
</reference>
<evidence type="ECO:0000256" key="2">
    <source>
        <dbReference type="PROSITE-ProRule" id="PRU01379"/>
    </source>
</evidence>
<evidence type="ECO:0000313" key="5">
    <source>
        <dbReference type="Proteomes" id="UP000561459"/>
    </source>
</evidence>
<dbReference type="GO" id="GO:0004181">
    <property type="term" value="F:metallocarboxypeptidase activity"/>
    <property type="evidence" value="ECO:0007669"/>
    <property type="project" value="InterPro"/>
</dbReference>
<comment type="caution">
    <text evidence="4">The sequence shown here is derived from an EMBL/GenBank/DDBJ whole genome shotgun (WGS) entry which is preliminary data.</text>
</comment>
<name>A0A7W6FYJ6_9SPHN</name>
<protein>
    <submittedName>
        <fullName evidence="4">Murein tripeptide amidase MpaA</fullName>
    </submittedName>
</protein>
<dbReference type="GO" id="GO:0008270">
    <property type="term" value="F:zinc ion binding"/>
    <property type="evidence" value="ECO:0007669"/>
    <property type="project" value="InterPro"/>
</dbReference>
<dbReference type="Pfam" id="PF00246">
    <property type="entry name" value="Peptidase_M14"/>
    <property type="match status" value="1"/>
</dbReference>
<dbReference type="CDD" id="cd06234">
    <property type="entry name" value="M14_PaCCP-like"/>
    <property type="match status" value="1"/>
</dbReference>
<comment type="similarity">
    <text evidence="2">Belongs to the peptidase M14 family.</text>
</comment>
<dbReference type="GO" id="GO:0006508">
    <property type="term" value="P:proteolysis"/>
    <property type="evidence" value="ECO:0007669"/>
    <property type="project" value="InterPro"/>
</dbReference>
<feature type="active site" description="Proton donor/acceptor" evidence="2">
    <location>
        <position position="341"/>
    </location>
</feature>
<organism evidence="4 5">
    <name type="scientific">Novosphingobium fluoreni</name>
    <dbReference type="NCBI Taxonomy" id="1391222"/>
    <lineage>
        <taxon>Bacteria</taxon>
        <taxon>Pseudomonadati</taxon>
        <taxon>Pseudomonadota</taxon>
        <taxon>Alphaproteobacteria</taxon>
        <taxon>Sphingomonadales</taxon>
        <taxon>Sphingomonadaceae</taxon>
        <taxon>Novosphingobium</taxon>
    </lineage>
</organism>
<dbReference type="Gene3D" id="2.60.40.3120">
    <property type="match status" value="1"/>
</dbReference>
<proteinExistence type="inferred from homology"/>